<name>A0A835CI63_9FABA</name>
<reference evidence="1" key="1">
    <citation type="submission" date="2020-09" db="EMBL/GenBank/DDBJ databases">
        <title>Genome-Enabled Discovery of Anthraquinone Biosynthesis in Senna tora.</title>
        <authorList>
            <person name="Kang S.-H."/>
            <person name="Pandey R.P."/>
            <person name="Lee C.-M."/>
            <person name="Sim J.-S."/>
            <person name="Jeong J.-T."/>
            <person name="Choi B.-S."/>
            <person name="Jung M."/>
            <person name="Ginzburg D."/>
            <person name="Zhao K."/>
            <person name="Won S.Y."/>
            <person name="Oh T.-J."/>
            <person name="Yu Y."/>
            <person name="Kim N.-H."/>
            <person name="Lee O.R."/>
            <person name="Lee T.-H."/>
            <person name="Bashyal P."/>
            <person name="Kim T.-S."/>
            <person name="Lee W.-H."/>
            <person name="Kawkins C."/>
            <person name="Kim C.-K."/>
            <person name="Kim J.S."/>
            <person name="Ahn B.O."/>
            <person name="Rhee S.Y."/>
            <person name="Sohng J.K."/>
        </authorList>
    </citation>
    <scope>NUCLEOTIDE SEQUENCE</scope>
    <source>
        <tissue evidence="1">Leaf</tissue>
    </source>
</reference>
<dbReference type="AlphaFoldDB" id="A0A835CI63"/>
<protein>
    <submittedName>
        <fullName evidence="1">Uncharacterized protein</fullName>
    </submittedName>
</protein>
<sequence length="24" mass="2635">MDLHAATGLQSIGRGWPTWRVANP</sequence>
<organism evidence="1 2">
    <name type="scientific">Senna tora</name>
    <dbReference type="NCBI Taxonomy" id="362788"/>
    <lineage>
        <taxon>Eukaryota</taxon>
        <taxon>Viridiplantae</taxon>
        <taxon>Streptophyta</taxon>
        <taxon>Embryophyta</taxon>
        <taxon>Tracheophyta</taxon>
        <taxon>Spermatophyta</taxon>
        <taxon>Magnoliopsida</taxon>
        <taxon>eudicotyledons</taxon>
        <taxon>Gunneridae</taxon>
        <taxon>Pentapetalae</taxon>
        <taxon>rosids</taxon>
        <taxon>fabids</taxon>
        <taxon>Fabales</taxon>
        <taxon>Fabaceae</taxon>
        <taxon>Caesalpinioideae</taxon>
        <taxon>Cassia clade</taxon>
        <taxon>Senna</taxon>
    </lineage>
</organism>
<evidence type="ECO:0000313" key="1">
    <source>
        <dbReference type="EMBL" id="KAF7842251.1"/>
    </source>
</evidence>
<dbReference type="Proteomes" id="UP000634136">
    <property type="component" value="Unassembled WGS sequence"/>
</dbReference>
<evidence type="ECO:0000313" key="2">
    <source>
        <dbReference type="Proteomes" id="UP000634136"/>
    </source>
</evidence>
<proteinExistence type="predicted"/>
<keyword evidence="2" id="KW-1185">Reference proteome</keyword>
<accession>A0A835CI63</accession>
<comment type="caution">
    <text evidence="1">The sequence shown here is derived from an EMBL/GenBank/DDBJ whole genome shotgun (WGS) entry which is preliminary data.</text>
</comment>
<dbReference type="EMBL" id="JAAIUW010000002">
    <property type="protein sequence ID" value="KAF7842251.1"/>
    <property type="molecule type" value="Genomic_DNA"/>
</dbReference>
<gene>
    <name evidence="1" type="ORF">G2W53_004549</name>
</gene>